<evidence type="ECO:0000256" key="7">
    <source>
        <dbReference type="ARBA" id="ARBA00023136"/>
    </source>
</evidence>
<feature type="region of interest" description="Disordered" evidence="14">
    <location>
        <begin position="1565"/>
        <end position="1644"/>
    </location>
</feature>
<evidence type="ECO:0000256" key="12">
    <source>
        <dbReference type="PROSITE-ProRule" id="PRU00983"/>
    </source>
</evidence>
<evidence type="ECO:0000259" key="16">
    <source>
        <dbReference type="PROSITE" id="PS51651"/>
    </source>
</evidence>
<dbReference type="SUPFAM" id="SSF50044">
    <property type="entry name" value="SH3-domain"/>
    <property type="match status" value="1"/>
</dbReference>
<dbReference type="GO" id="GO:0005886">
    <property type="term" value="C:plasma membrane"/>
    <property type="evidence" value="ECO:0007669"/>
    <property type="project" value="UniProtKB-SubCell"/>
</dbReference>
<keyword evidence="6" id="KW-0344">Guanine-nucleotide releasing factor</keyword>
<evidence type="ECO:0000256" key="8">
    <source>
        <dbReference type="ARBA" id="ARBA00055323"/>
    </source>
</evidence>
<keyword evidence="13" id="KW-0175">Coiled coil</keyword>
<evidence type="ECO:0000256" key="1">
    <source>
        <dbReference type="ARBA" id="ARBA00004236"/>
    </source>
</evidence>
<dbReference type="InterPro" id="IPR056372">
    <property type="entry name" value="TPR_DOCK"/>
</dbReference>
<dbReference type="InterPro" id="IPR032376">
    <property type="entry name" value="DOCK_N"/>
</dbReference>
<comment type="function">
    <text evidence="8">Functions as a guanine nucleotide exchange factor (GEF) that promotes the exchange of GDP to GTP, converting inactive GDP-bound small GTPases into their active GTP-bound form. Involved in regulation of adherens junction between cells. Plays a role in cell migration.</text>
</comment>
<feature type="region of interest" description="Disordered" evidence="14">
    <location>
        <begin position="1658"/>
        <end position="1879"/>
    </location>
</feature>
<dbReference type="GO" id="GO:0043226">
    <property type="term" value="C:organelle"/>
    <property type="evidence" value="ECO:0007669"/>
    <property type="project" value="UniProtKB-ARBA"/>
</dbReference>
<dbReference type="PANTHER" id="PTHR45653">
    <property type="entry name" value="DEDICATOR OF CYTOKINESIS"/>
    <property type="match status" value="1"/>
</dbReference>
<dbReference type="InterPro" id="IPR036028">
    <property type="entry name" value="SH3-like_dom_sf"/>
</dbReference>
<gene>
    <name evidence="17" type="primary">DOCK4</name>
</gene>
<evidence type="ECO:0000256" key="6">
    <source>
        <dbReference type="ARBA" id="ARBA00022658"/>
    </source>
</evidence>
<dbReference type="FunFam" id="1.25.40.410:FF:000003">
    <property type="entry name" value="Dedicator of cytokinesis protein 4"/>
    <property type="match status" value="1"/>
</dbReference>
<feature type="domain" description="DOCKER" evidence="16">
    <location>
        <begin position="1158"/>
        <end position="1512"/>
    </location>
</feature>
<keyword evidence="3" id="KW-1003">Cell membrane</keyword>
<dbReference type="GO" id="GO:0060326">
    <property type="term" value="P:cell chemotaxis"/>
    <property type="evidence" value="ECO:0007669"/>
    <property type="project" value="TreeGrafter"/>
</dbReference>
<dbReference type="CDD" id="cd08695">
    <property type="entry name" value="C2_Dock-B"/>
    <property type="match status" value="1"/>
</dbReference>
<dbReference type="Pfam" id="PF06920">
    <property type="entry name" value="DHR-2_Lobe_A"/>
    <property type="match status" value="1"/>
</dbReference>
<protein>
    <recommendedName>
        <fullName evidence="11">Dedicator of cytokinesis protein 4</fullName>
    </recommendedName>
</protein>
<evidence type="ECO:0000256" key="3">
    <source>
        <dbReference type="ARBA" id="ARBA00022475"/>
    </source>
</evidence>
<comment type="subunit">
    <text evidence="10">Interacts with nucleotide-free Rap1; functions as a guanine nucleotide exchange factor (GEF) for Rap1. Interacts (via DOCKER domain) with RAC1; functions as a guanine nucleotide exchange factor (GEF) for RAC1. Interacts with the SH3 domain of CRK. Interacts with FASLG. Interacts with ELMO2 and EPHA2; mediates activation of RAC1 by EPHA2. Interacts with USH1C (via PDZ 1 domain).</text>
</comment>
<dbReference type="FunFam" id="1.20.1270.350:FF:000001">
    <property type="entry name" value="dedicator of cytokinesis protein 4"/>
    <property type="match status" value="1"/>
</dbReference>
<dbReference type="Gene3D" id="1.25.40.410">
    <property type="match status" value="1"/>
</dbReference>
<dbReference type="PROSITE" id="PS51651">
    <property type="entry name" value="DOCKER"/>
    <property type="match status" value="1"/>
</dbReference>
<evidence type="ECO:0000256" key="13">
    <source>
        <dbReference type="SAM" id="Coils"/>
    </source>
</evidence>
<dbReference type="InterPro" id="IPR037811">
    <property type="entry name" value="C2_Dock-B"/>
</dbReference>
<dbReference type="InterPro" id="IPR027357">
    <property type="entry name" value="DOCKER_dom"/>
</dbReference>
<evidence type="ECO:0000256" key="11">
    <source>
        <dbReference type="ARBA" id="ARBA00072778"/>
    </source>
</evidence>
<feature type="compositionally biased region" description="Low complexity" evidence="14">
    <location>
        <begin position="1588"/>
        <end position="1619"/>
    </location>
</feature>
<keyword evidence="4" id="KW-0963">Cytoplasm</keyword>
<comment type="similarity">
    <text evidence="12">Belongs to the DOCK family.</text>
</comment>
<evidence type="ECO:0000256" key="9">
    <source>
        <dbReference type="ARBA" id="ARBA00057780"/>
    </source>
</evidence>
<dbReference type="InterPro" id="IPR046773">
    <property type="entry name" value="DOCKER_Lobe_C"/>
</dbReference>
<dbReference type="InterPro" id="IPR046769">
    <property type="entry name" value="DOCKER_Lobe_A"/>
</dbReference>
<dbReference type="FunFam" id="2.60.40.150:FF:000045">
    <property type="entry name" value="Dedicator of cytokinesis protein 4"/>
    <property type="match status" value="1"/>
</dbReference>
<evidence type="ECO:0000313" key="17">
    <source>
        <dbReference type="Ensembl" id="ENSEASP00005012547.1"/>
    </source>
</evidence>
<name>A0A8C4LPR4_EQUAS</name>
<evidence type="ECO:0000256" key="10">
    <source>
        <dbReference type="ARBA" id="ARBA00062994"/>
    </source>
</evidence>
<proteinExistence type="inferred from homology"/>
<evidence type="ECO:0000256" key="5">
    <source>
        <dbReference type="ARBA" id="ARBA00022553"/>
    </source>
</evidence>
<dbReference type="InterPro" id="IPR026791">
    <property type="entry name" value="DOCK"/>
</dbReference>
<dbReference type="PROSITE" id="PS51650">
    <property type="entry name" value="C2_DOCK"/>
    <property type="match status" value="1"/>
</dbReference>
<dbReference type="InterPro" id="IPR027007">
    <property type="entry name" value="C2_DOCK-type_domain"/>
</dbReference>
<dbReference type="Gene3D" id="1.20.1270.350">
    <property type="entry name" value="Dedicator of cytokinesis N-terminal subdomain"/>
    <property type="match status" value="1"/>
</dbReference>
<feature type="coiled-coil region" evidence="13">
    <location>
        <begin position="1382"/>
        <end position="1409"/>
    </location>
</feature>
<dbReference type="InterPro" id="IPR042455">
    <property type="entry name" value="DOCK_N_sub1"/>
</dbReference>
<dbReference type="InterPro" id="IPR043162">
    <property type="entry name" value="DOCK_C_lobe_C"/>
</dbReference>
<comment type="subcellular location">
    <subcellularLocation>
        <location evidence="1">Cell membrane</location>
    </subcellularLocation>
    <subcellularLocation>
        <location evidence="2">Cytoplasm</location>
        <location evidence="2">Cytosol</location>
    </subcellularLocation>
</comment>
<dbReference type="Gene3D" id="2.60.40.150">
    <property type="entry name" value="C2 domain"/>
    <property type="match status" value="1"/>
</dbReference>
<evidence type="ECO:0000259" key="15">
    <source>
        <dbReference type="PROSITE" id="PS51650"/>
    </source>
</evidence>
<keyword evidence="7" id="KW-0472">Membrane</keyword>
<reference evidence="17" key="1">
    <citation type="submission" date="2023-03" db="UniProtKB">
        <authorList>
            <consortium name="Ensembl"/>
        </authorList>
    </citation>
    <scope>IDENTIFICATION</scope>
</reference>
<dbReference type="GO" id="GO:0007264">
    <property type="term" value="P:small GTPase-mediated signal transduction"/>
    <property type="evidence" value="ECO:0007669"/>
    <property type="project" value="InterPro"/>
</dbReference>
<evidence type="ECO:0000256" key="4">
    <source>
        <dbReference type="ARBA" id="ARBA00022490"/>
    </source>
</evidence>
<keyword evidence="5" id="KW-0597">Phosphoprotein</keyword>
<feature type="compositionally biased region" description="Basic and acidic residues" evidence="14">
    <location>
        <begin position="1854"/>
        <end position="1867"/>
    </location>
</feature>
<dbReference type="GO" id="GO:0005085">
    <property type="term" value="F:guanyl-nucleotide exchange factor activity"/>
    <property type="evidence" value="ECO:0007669"/>
    <property type="project" value="InterPro"/>
</dbReference>
<evidence type="ECO:0000256" key="2">
    <source>
        <dbReference type="ARBA" id="ARBA00004514"/>
    </source>
</evidence>
<dbReference type="InterPro" id="IPR035892">
    <property type="entry name" value="C2_domain_sf"/>
</dbReference>
<accession>A0A8C4LPR4</accession>
<feature type="compositionally biased region" description="Low complexity" evidence="14">
    <location>
        <begin position="1749"/>
        <end position="1779"/>
    </location>
</feature>
<organism evidence="17">
    <name type="scientific">Equus asinus asinus</name>
    <dbReference type="NCBI Taxonomy" id="83772"/>
    <lineage>
        <taxon>Eukaryota</taxon>
        <taxon>Metazoa</taxon>
        <taxon>Chordata</taxon>
        <taxon>Craniata</taxon>
        <taxon>Vertebrata</taxon>
        <taxon>Euteleostomi</taxon>
        <taxon>Mammalia</taxon>
        <taxon>Eutheria</taxon>
        <taxon>Laurasiatheria</taxon>
        <taxon>Perissodactyla</taxon>
        <taxon>Equidae</taxon>
        <taxon>Equus</taxon>
    </lineage>
</organism>
<sequence length="1879" mass="214814">IWVQTYEETAREVIASFRGTVPYGLSLEIGDTVQILEKCDGKWGIFPSSYVHLKNACVKNKGQFEMVIPTEDSVITEMTSTLRDWGTMWKQLYVRNEGDLFHRLWHIMNEILDLRRQVLVGHLTHDRMKDVKRHITARLDWGNEQLGLDLVPRKEYAMVDPEDISITELYRLMEHRHRKKDTPVQASSHHLFVQMKSLMCSNLGEELEVIFSLFDSKENRPISERFFLRLNRNGLPKAPDKPERHCSLFVDLGSSELRRDIYITVHIIRIGRMGAGEKKNACSVQYRRPFGCAVLSIADLLTGETKDDLILKVYMCNTESEWYQIHENIIKKLNARYNLTGSNAGLAVSLQLLHGDIEQIRREYSSVFSHGVSITRKLGFSNIIMPGEMRNDLYITIERGEFEKGGKSVARNVEVTMFIVESGGQTLKDYISFGSGEPPASEYHSFVLYHNNSPRWSELLKLPIPVDKFRGAHIRFEFRHCSTKEKGEKKLFGFSFVPLMQEDGRTLPDGTHELIVHKCEENTNLQDTTRYLKLPFSKGILLGNNNQTMKATKESFWITSFLCSTKLTQNGDMLDLLKWRTHPDKITGCLSKLKEIDGSEIVKFLQDTLDTLFGILDENSQKYGSKVFDSLVHIINLLQDSKFHHFKPVMDTYIESHFAGALAYRDLIKVLKWYVDRITEAERQEHIQEVLKAQEYIFKYIVQSRRLFSLATGGQNEEEFRCCIQELLMSVRFFLSQESKGSGALSQSQAVFLSSFPAVYSELLKLFDVREVANLVQDTLGSLPTIVHVDDSLQAVKLQCIGKTVESQLYTNPDSRYILLPVVLHHLHMHLQEQKDLIVCARILSNVFCLIKKNSSVTTCCQSSSFCRGRLGEFVACLLSLLRQMTDRHYQQLLDSFNTKEELRDFLLQIFTVFRILIRPEMFPKDWTVMRLVANNVIITTVLYLSDALRKNFLNENFDYKIWDSYFYLAVIFINQLCLQLEMFTPSKKKKVLEKYGDMRVTMGCEIFSMWQNLGEHKLHFIPALIGPFLEVTLIPQPDLRNVMIPIFHDMMDWEQRRSGNFKQVEAKLIDKLDSLMSEGKGDETYRELFNSIIPLFGPYPSLLKKIERETWRESGVSLIATVTRLMERLLDYRDCMKMGEVDGKKIGCTVSLLNFYKTELNKEEMYIRYIHKLYDLHLKAQNFTEAAYTLLLYDELLEWSDRPLREFLTYPMQTEWQRKEHLHLAIIQNFDRGKCWENGIILCRKIAEQYESYYDYRNLSKMRMMEASLYDKIMDQQRLEPEFFRVGFYGKKFPFFLRNKEFVCRGHDYERLEAFQQRMLNEFPHAIAMQHANQPDETIFQAEAQCFSRSLWVERTSLYLVQSLPGISRWFEVEKREVVEMSPLENAIEVLENKNQQLKTLISQCQTRQMQNINPLTMCLNGVIDAAVNGGVSRYQEAFFVKEYILSHPEDGDKIARLRELMLEQAQILEFGLAVHEKFVPQDMRPLHKKLVDQFFVMKSSLGIQEFSACIQASPVHFPNGSPRVCRNSAPASMSPDGTRVIPRRSPLSYPAVNRYSSSSLSSQASAEVSNITGQSESSDEVFNMQPSPSTSSLSSTHSASPNVTSSAPSSARASPLLSDKHKHSRENSCLSPRERPCSAIYPTPVEPSQRLLFNHIGDGALPRSDPNLSAPEKAVNPTPSSWSLDSGKEAKNMSDSGKLISPPVPPRPTQTASPARHTTPVSPSPAGRSPLKGSVQSFTPSPVEYHSPGLSSNSPVLSGSYSSGISSLSRCSTSETSGFENQVNDPSAPGPGPCYSGPEEPVRKESKTPPPYSVYERTLRRPVPLPHSLSIPVPPTAEPPALPPKPLAARSSHLENGTRRTDPAPRPRPLPRKVSQL</sequence>
<dbReference type="GO" id="GO:0005829">
    <property type="term" value="C:cytosol"/>
    <property type="evidence" value="ECO:0007669"/>
    <property type="project" value="UniProtKB-SubCell"/>
</dbReference>
<comment type="function">
    <text evidence="9">Has a higher guanine nucleotide exchange factor activity compared to other isoforms.</text>
</comment>
<feature type="compositionally biased region" description="Pro residues" evidence="14">
    <location>
        <begin position="1834"/>
        <end position="1848"/>
    </location>
</feature>
<dbReference type="Gene3D" id="1.20.58.740">
    <property type="match status" value="1"/>
</dbReference>
<dbReference type="Pfam" id="PF23554">
    <property type="entry name" value="TPR_DOCK"/>
    <property type="match status" value="1"/>
</dbReference>
<dbReference type="Ensembl" id="ENSEAST00005013625.1">
    <property type="protein sequence ID" value="ENSEASP00005012547.1"/>
    <property type="gene ID" value="ENSEASG00005004904.1"/>
</dbReference>
<dbReference type="PANTHER" id="PTHR45653:SF7">
    <property type="entry name" value="DEDICATOR OF CYTOKINESIS PROTEIN 4"/>
    <property type="match status" value="1"/>
</dbReference>
<dbReference type="Pfam" id="PF20421">
    <property type="entry name" value="DHR-2_Lobe_C"/>
    <property type="match status" value="1"/>
</dbReference>
<dbReference type="Pfam" id="PF14429">
    <property type="entry name" value="DOCK-C2"/>
    <property type="match status" value="1"/>
</dbReference>
<feature type="domain" description="C2 DOCK-type" evidence="15">
    <location>
        <begin position="390"/>
        <end position="563"/>
    </location>
</feature>
<dbReference type="GO" id="GO:0031267">
    <property type="term" value="F:small GTPase binding"/>
    <property type="evidence" value="ECO:0007669"/>
    <property type="project" value="TreeGrafter"/>
</dbReference>
<dbReference type="FunFam" id="1.20.58.740:FF:000003">
    <property type="entry name" value="dedicator of cytokinesis protein 4"/>
    <property type="match status" value="1"/>
</dbReference>
<dbReference type="InterPro" id="IPR043161">
    <property type="entry name" value="DOCK_C_lobe_A"/>
</dbReference>
<dbReference type="Pfam" id="PF16172">
    <property type="entry name" value="DOCK_N"/>
    <property type="match status" value="1"/>
</dbReference>
<evidence type="ECO:0000256" key="14">
    <source>
        <dbReference type="SAM" id="MobiDB-lite"/>
    </source>
</evidence>
<dbReference type="Gene3D" id="2.30.30.40">
    <property type="entry name" value="SH3 Domains"/>
    <property type="match status" value="1"/>
</dbReference>